<dbReference type="Pfam" id="PF05598">
    <property type="entry name" value="DUF772"/>
    <property type="match status" value="1"/>
</dbReference>
<dbReference type="Proteomes" id="UP001064971">
    <property type="component" value="Plasmid pDAETH-2"/>
</dbReference>
<evidence type="ECO:0000259" key="2">
    <source>
        <dbReference type="Pfam" id="PF05598"/>
    </source>
</evidence>
<evidence type="ECO:0000313" key="3">
    <source>
        <dbReference type="EMBL" id="BDP44047.1"/>
    </source>
</evidence>
<accession>A0ABM8AJP7</accession>
<evidence type="ECO:0000313" key="4">
    <source>
        <dbReference type="Proteomes" id="UP001064971"/>
    </source>
</evidence>
<sequence length="157" mass="17758">MANSAGDAHRAMSLRPEPLGEIPEDTTRVARAAFPKGNAIMWLRDAYGALYQDTDLAHLFPRRGQPAWSPWRLALITVFQFPEGLSDREAADAVRGRLDWKYAQGLDLADPGFDHTVLSEFRTRRAEDQHQPRLVFDREGIEGVWAKILLCVAYQLP</sequence>
<evidence type="ECO:0000256" key="1">
    <source>
        <dbReference type="SAM" id="MobiDB-lite"/>
    </source>
</evidence>
<gene>
    <name evidence="3" type="ORF">DAETH_40160</name>
</gene>
<dbReference type="EMBL" id="AP026562">
    <property type="protein sequence ID" value="BDP44047.1"/>
    <property type="molecule type" value="Genomic_DNA"/>
</dbReference>
<proteinExistence type="predicted"/>
<feature type="domain" description="Transposase InsH N-terminal" evidence="2">
    <location>
        <begin position="54"/>
        <end position="124"/>
    </location>
</feature>
<keyword evidence="3" id="KW-0614">Plasmid</keyword>
<geneLocation type="plasmid" evidence="3 4">
    <name>pDAETH-2</name>
</geneLocation>
<reference evidence="3" key="1">
    <citation type="submission" date="2022-07" db="EMBL/GenBank/DDBJ databases">
        <title>Complete Genome Sequence of the Radioresistant Bacterium Deinococcus aetherius ST0316, Isolated from the Air Dust collected in Lower Stratosphere above Japan.</title>
        <authorList>
            <person name="Satoh K."/>
            <person name="Hagiwara K."/>
            <person name="Katsumata K."/>
            <person name="Kubo A."/>
            <person name="Yokobori S."/>
            <person name="Yamagishi A."/>
            <person name="Oono Y."/>
            <person name="Narumi I."/>
        </authorList>
    </citation>
    <scope>NUCLEOTIDE SEQUENCE</scope>
    <source>
        <strain evidence="3">ST0316</strain>
        <plasmid evidence="3">pDAETH-2</plasmid>
    </source>
</reference>
<feature type="region of interest" description="Disordered" evidence="1">
    <location>
        <begin position="1"/>
        <end position="21"/>
    </location>
</feature>
<dbReference type="InterPro" id="IPR008490">
    <property type="entry name" value="Transposase_InsH_N"/>
</dbReference>
<organism evidence="3 4">
    <name type="scientific">Deinococcus aetherius</name>
    <dbReference type="NCBI Taxonomy" id="200252"/>
    <lineage>
        <taxon>Bacteria</taxon>
        <taxon>Thermotogati</taxon>
        <taxon>Deinococcota</taxon>
        <taxon>Deinococci</taxon>
        <taxon>Deinococcales</taxon>
        <taxon>Deinococcaceae</taxon>
        <taxon>Deinococcus</taxon>
    </lineage>
</organism>
<name>A0ABM8AJP7_9DEIO</name>
<protein>
    <recommendedName>
        <fullName evidence="2">Transposase InsH N-terminal domain-containing protein</fullName>
    </recommendedName>
</protein>
<keyword evidence="4" id="KW-1185">Reference proteome</keyword>